<dbReference type="EMBL" id="JPGN01000055">
    <property type="protein sequence ID" value="KFI19345.1"/>
    <property type="molecule type" value="Genomic_DNA"/>
</dbReference>
<dbReference type="HOGENOM" id="CLU_020336_53_1_6"/>
<dbReference type="PRINTS" id="PR00111">
    <property type="entry name" value="ABHYDROLASE"/>
</dbReference>
<proteinExistence type="predicted"/>
<evidence type="ECO:0000259" key="2">
    <source>
        <dbReference type="Pfam" id="PF00561"/>
    </source>
</evidence>
<dbReference type="OrthoDB" id="9808398at2"/>
<dbReference type="PANTHER" id="PTHR46118:SF4">
    <property type="entry name" value="PROTEIN ABHD11"/>
    <property type="match status" value="1"/>
</dbReference>
<reference evidence="3 4" key="1">
    <citation type="submission" date="2014-07" db="EMBL/GenBank/DDBJ databases">
        <title>Comparative analysis of Nitrosococcus oceani genome inventories of strains from Pacific and Atlantic gyres.</title>
        <authorList>
            <person name="Lim C.K."/>
            <person name="Wang L."/>
            <person name="Sayavedra-Soto L.A."/>
            <person name="Klotz M.G."/>
        </authorList>
    </citation>
    <scope>NUCLEOTIDE SEQUENCE [LARGE SCALE GENOMIC DNA]</scope>
    <source>
        <strain evidence="3 4">C-27</strain>
    </source>
</reference>
<dbReference type="AlphaFoldDB" id="A0A0E2Z737"/>
<dbReference type="Pfam" id="PF00561">
    <property type="entry name" value="Abhydrolase_1"/>
    <property type="match status" value="1"/>
</dbReference>
<protein>
    <submittedName>
        <fullName evidence="3">Alpha/beta hydrolase</fullName>
    </submittedName>
</protein>
<dbReference type="Proteomes" id="UP000028839">
    <property type="component" value="Unassembled WGS sequence"/>
</dbReference>
<gene>
    <name evidence="3" type="ORF">IB75_09345</name>
</gene>
<dbReference type="PANTHER" id="PTHR46118">
    <property type="entry name" value="PROTEIN ABHD11"/>
    <property type="match status" value="1"/>
</dbReference>
<dbReference type="InterPro" id="IPR029058">
    <property type="entry name" value="AB_hydrolase_fold"/>
</dbReference>
<evidence type="ECO:0000313" key="4">
    <source>
        <dbReference type="Proteomes" id="UP000028839"/>
    </source>
</evidence>
<dbReference type="SUPFAM" id="SSF53474">
    <property type="entry name" value="alpha/beta-Hydrolases"/>
    <property type="match status" value="1"/>
</dbReference>
<feature type="domain" description="AB hydrolase-1" evidence="2">
    <location>
        <begin position="12"/>
        <end position="240"/>
    </location>
</feature>
<sequence>MQLYSRTQGKGPSLIILHGLFGSMDNWRSLVPKFARQFQVTTVDLPNHGRSPHKKMFSYPALARDLAHFMDQQGVGAAALLGHSLGGKVAMQCALDFPERITRLVVVDIAPRFYPPEHLFIFEALGELNLSVYGSRREVDRALARSLPNAALRQFLLMNLDKAKKGYRWRINLEGLRQNYHAICAAVHGTESYSQPTLFVKGECSDYLQKSDEQELKTLFPAAEVISIPDTGHWVQADAPEVFINVVLEFLGGRSASSSSSNLLD</sequence>
<comment type="caution">
    <text evidence="3">The sequence shown here is derived from an EMBL/GenBank/DDBJ whole genome shotgun (WGS) entry which is preliminary data.</text>
</comment>
<dbReference type="Gene3D" id="3.40.50.1820">
    <property type="entry name" value="alpha/beta hydrolase"/>
    <property type="match status" value="1"/>
</dbReference>
<keyword evidence="1 3" id="KW-0378">Hydrolase</keyword>
<organism evidence="3 4">
    <name type="scientific">Nitrosococcus oceani C-27</name>
    <dbReference type="NCBI Taxonomy" id="314279"/>
    <lineage>
        <taxon>Bacteria</taxon>
        <taxon>Pseudomonadati</taxon>
        <taxon>Pseudomonadota</taxon>
        <taxon>Gammaproteobacteria</taxon>
        <taxon>Chromatiales</taxon>
        <taxon>Chromatiaceae</taxon>
        <taxon>Nitrosococcus</taxon>
    </lineage>
</organism>
<evidence type="ECO:0000256" key="1">
    <source>
        <dbReference type="ARBA" id="ARBA00022801"/>
    </source>
</evidence>
<name>A0A0E2Z737_9GAMM</name>
<dbReference type="GO" id="GO:0016787">
    <property type="term" value="F:hydrolase activity"/>
    <property type="evidence" value="ECO:0007669"/>
    <property type="project" value="UniProtKB-KW"/>
</dbReference>
<accession>A0A0E2Z737</accession>
<dbReference type="InterPro" id="IPR000073">
    <property type="entry name" value="AB_hydrolase_1"/>
</dbReference>
<evidence type="ECO:0000313" key="3">
    <source>
        <dbReference type="EMBL" id="KFI19345.1"/>
    </source>
</evidence>